<dbReference type="RefSeq" id="WP_210031808.1">
    <property type="nucleotide sequence ID" value="NZ_JAGINU010000001.1"/>
</dbReference>
<dbReference type="SUPFAM" id="SSF46689">
    <property type="entry name" value="Homeodomain-like"/>
    <property type="match status" value="1"/>
</dbReference>
<dbReference type="Proteomes" id="UP001519295">
    <property type="component" value="Unassembled WGS sequence"/>
</dbReference>
<dbReference type="PRINTS" id="PR00455">
    <property type="entry name" value="HTHTETR"/>
</dbReference>
<evidence type="ECO:0000256" key="3">
    <source>
        <dbReference type="ARBA" id="ARBA00023163"/>
    </source>
</evidence>
<dbReference type="PROSITE" id="PS50977">
    <property type="entry name" value="HTH_TETR_2"/>
    <property type="match status" value="1"/>
</dbReference>
<feature type="DNA-binding region" description="H-T-H motif" evidence="4">
    <location>
        <begin position="33"/>
        <end position="52"/>
    </location>
</feature>
<evidence type="ECO:0000313" key="7">
    <source>
        <dbReference type="Proteomes" id="UP001519295"/>
    </source>
</evidence>
<dbReference type="InterPro" id="IPR009057">
    <property type="entry name" value="Homeodomain-like_sf"/>
</dbReference>
<keyword evidence="2 4" id="KW-0238">DNA-binding</keyword>
<evidence type="ECO:0000256" key="2">
    <source>
        <dbReference type="ARBA" id="ARBA00023125"/>
    </source>
</evidence>
<name>A0ABS4W1M9_9PSEU</name>
<evidence type="ECO:0000313" key="6">
    <source>
        <dbReference type="EMBL" id="MBP2369579.1"/>
    </source>
</evidence>
<accession>A0ABS4W1M9</accession>
<keyword evidence="7" id="KW-1185">Reference proteome</keyword>
<comment type="caution">
    <text evidence="6">The sequence shown here is derived from an EMBL/GenBank/DDBJ whole genome shotgun (WGS) entry which is preliminary data.</text>
</comment>
<evidence type="ECO:0000256" key="1">
    <source>
        <dbReference type="ARBA" id="ARBA00023015"/>
    </source>
</evidence>
<evidence type="ECO:0000259" key="5">
    <source>
        <dbReference type="PROSITE" id="PS50977"/>
    </source>
</evidence>
<organism evidence="6 7">
    <name type="scientific">Pseudonocardia parietis</name>
    <dbReference type="NCBI Taxonomy" id="570936"/>
    <lineage>
        <taxon>Bacteria</taxon>
        <taxon>Bacillati</taxon>
        <taxon>Actinomycetota</taxon>
        <taxon>Actinomycetes</taxon>
        <taxon>Pseudonocardiales</taxon>
        <taxon>Pseudonocardiaceae</taxon>
        <taxon>Pseudonocardia</taxon>
    </lineage>
</organism>
<dbReference type="EMBL" id="JAGINU010000001">
    <property type="protein sequence ID" value="MBP2369579.1"/>
    <property type="molecule type" value="Genomic_DNA"/>
</dbReference>
<feature type="domain" description="HTH tetR-type" evidence="5">
    <location>
        <begin position="10"/>
        <end position="70"/>
    </location>
</feature>
<evidence type="ECO:0000256" key="4">
    <source>
        <dbReference type="PROSITE-ProRule" id="PRU00335"/>
    </source>
</evidence>
<dbReference type="Pfam" id="PF00440">
    <property type="entry name" value="TetR_N"/>
    <property type="match status" value="1"/>
</dbReference>
<protein>
    <submittedName>
        <fullName evidence="6">AcrR family transcriptional regulator</fullName>
    </submittedName>
</protein>
<dbReference type="PANTHER" id="PTHR30055:SF234">
    <property type="entry name" value="HTH-TYPE TRANSCRIPTIONAL REGULATOR BETI"/>
    <property type="match status" value="1"/>
</dbReference>
<dbReference type="PANTHER" id="PTHR30055">
    <property type="entry name" value="HTH-TYPE TRANSCRIPTIONAL REGULATOR RUTR"/>
    <property type="match status" value="1"/>
</dbReference>
<dbReference type="InterPro" id="IPR001647">
    <property type="entry name" value="HTH_TetR"/>
</dbReference>
<reference evidence="6 7" key="1">
    <citation type="submission" date="2021-03" db="EMBL/GenBank/DDBJ databases">
        <title>Sequencing the genomes of 1000 actinobacteria strains.</title>
        <authorList>
            <person name="Klenk H.-P."/>
        </authorList>
    </citation>
    <scope>NUCLEOTIDE SEQUENCE [LARGE SCALE GENOMIC DNA]</scope>
    <source>
        <strain evidence="6 7">DSM 45256</strain>
    </source>
</reference>
<dbReference type="Gene3D" id="1.10.357.10">
    <property type="entry name" value="Tetracycline Repressor, domain 2"/>
    <property type="match status" value="1"/>
</dbReference>
<keyword evidence="3" id="KW-0804">Transcription</keyword>
<gene>
    <name evidence="6" type="ORF">JOF36_005275</name>
</gene>
<dbReference type="InterPro" id="IPR050109">
    <property type="entry name" value="HTH-type_TetR-like_transc_reg"/>
</dbReference>
<keyword evidence="1" id="KW-0805">Transcription regulation</keyword>
<sequence length="197" mass="22092">MASLRETQKLRTRRLLLDTALECFQAKGYAATTIDDIAGDAGTTRTTFYLHFSSKAQLMQAAIRDIDDVFTGADDPPLSTVVERGERALVEAWLSRKFDQWADVRPQLVAAYQVAAVEPEIQAGLDAWFEDVAGSIQEGLDLAGRFDAGTRRIRAVLAFGQLEYLAKRWLRVGWAVEREVCLQTLTDSWCHLLVREV</sequence>
<proteinExistence type="predicted"/>